<dbReference type="STRING" id="4097.A0A1S3WXL7"/>
<protein>
    <submittedName>
        <fullName evidence="1">Uncharacterized protein At4g15970-like</fullName>
    </submittedName>
</protein>
<dbReference type="OrthoDB" id="540503at2759"/>
<organism evidence="1">
    <name type="scientific">Nicotiana tabacum</name>
    <name type="common">Common tobacco</name>
    <dbReference type="NCBI Taxonomy" id="4097"/>
    <lineage>
        <taxon>Eukaryota</taxon>
        <taxon>Viridiplantae</taxon>
        <taxon>Streptophyta</taxon>
        <taxon>Embryophyta</taxon>
        <taxon>Tracheophyta</taxon>
        <taxon>Spermatophyta</taxon>
        <taxon>Magnoliopsida</taxon>
        <taxon>eudicotyledons</taxon>
        <taxon>Gunneridae</taxon>
        <taxon>Pentapetalae</taxon>
        <taxon>asterids</taxon>
        <taxon>lamiids</taxon>
        <taxon>Solanales</taxon>
        <taxon>Solanaceae</taxon>
        <taxon>Nicotianoideae</taxon>
        <taxon>Nicotianeae</taxon>
        <taxon>Nicotiana</taxon>
    </lineage>
</organism>
<reference evidence="1" key="1">
    <citation type="submission" date="2025-08" db="UniProtKB">
        <authorList>
            <consortium name="RefSeq"/>
        </authorList>
    </citation>
    <scope>IDENTIFICATION</scope>
</reference>
<dbReference type="RefSeq" id="XP_016432430.1">
    <property type="nucleotide sequence ID" value="XM_016576944.1"/>
</dbReference>
<gene>
    <name evidence="1" type="primary">LOC107759072</name>
</gene>
<name>A0A1S3WXL7_TOBAC</name>
<dbReference type="PANTHER" id="PTHR46038:SF38">
    <property type="entry name" value="GLYCOSYLTRANSFERASE-RELATED"/>
    <property type="match status" value="1"/>
</dbReference>
<dbReference type="AlphaFoldDB" id="A0A1S3WXL7"/>
<dbReference type="InterPro" id="IPR044821">
    <property type="entry name" value="At1g28695/At4g15970-like"/>
</dbReference>
<evidence type="ECO:0000313" key="1">
    <source>
        <dbReference type="RefSeq" id="XP_016432430.1"/>
    </source>
</evidence>
<accession>A0A1S3WXL7</accession>
<dbReference type="PANTHER" id="PTHR46038">
    <property type="entry name" value="EXPRESSED PROTEIN-RELATED"/>
    <property type="match status" value="1"/>
</dbReference>
<dbReference type="PaxDb" id="4097-A0A1S3WXL7"/>
<dbReference type="KEGG" id="nta:107759072"/>
<sequence>MHANCCFGLESKLHDLRILLQDWKSFLSLPPAQKISSAVSWRVPQNCSLDSLRRYAPPPLDVEELNRRRRLVRIL</sequence>
<proteinExistence type="predicted"/>